<dbReference type="InterPro" id="IPR036034">
    <property type="entry name" value="PDZ_sf"/>
</dbReference>
<comment type="caution">
    <text evidence="7">The sequence shown here is derived from an EMBL/GenBank/DDBJ whole genome shotgun (WGS) entry which is preliminary data.</text>
</comment>
<dbReference type="Gene3D" id="2.30.42.10">
    <property type="match status" value="1"/>
</dbReference>
<feature type="region of interest" description="Disordered" evidence="4">
    <location>
        <begin position="1"/>
        <end position="86"/>
    </location>
</feature>
<dbReference type="PROSITE" id="PS50106">
    <property type="entry name" value="PDZ"/>
    <property type="match status" value="1"/>
</dbReference>
<keyword evidence="3" id="KW-0720">Serine protease</keyword>
<dbReference type="CDD" id="cd06779">
    <property type="entry name" value="cpPDZ_Deg_HtrA-like"/>
    <property type="match status" value="1"/>
</dbReference>
<dbReference type="Gene3D" id="2.40.10.120">
    <property type="match status" value="1"/>
</dbReference>
<sequence length="546" mass="58749">MDDQNRRNGYDDFFREGDSERRSEEGDPKAQRGYEQEREQHEQEQHERERHEQEGPQANASERPSHYYTYGPFKTGGGAQGAGTDAYPRAASSERLTRQEDVQITPPAQERGFAPVGKSQPRQSAGWQVREKSRTSFKAIAISFLAGVLLVGGLMAAADYQNWFTSAGPLAQETETASAVTAGGNSSDASTSLANVVMDRPDNIANIFEASSPAVVKIETFTRSGTGASGSDSMDFFRQFFGDEYTTPTPNGNGSGQGELTPLGLGSGFIFEDTGYILTNQHVIGDAERIEVTVQDYAKTFEAKLLGSSYELDLAVLKIEGDEPFPTLPLGDSDSIEIGDWVVAIGNPHGFDHTVTVGVLSAKERPISIPDEQGTRNYEHLLQTDASINPGNSGGPLINTSGEVIGINTAVSSQAQGIGFAIPTSTIKSVLDSLKNNEDIPIPFIGATLLDMNEQYAEQLGIENAEGALVEGVLYNSPAYQGDLRQFDVIVGLNGEGHATASELVEAIKTQKVGDTVTLNVVRGGRELELEVVIGDRNDFASALQR</sequence>
<keyword evidence="5" id="KW-1133">Transmembrane helix</keyword>
<evidence type="ECO:0000256" key="4">
    <source>
        <dbReference type="SAM" id="MobiDB-lite"/>
    </source>
</evidence>
<organism evidence="7 8">
    <name type="scientific">Paenibacillus sabuli</name>
    <dbReference type="NCBI Taxonomy" id="2772509"/>
    <lineage>
        <taxon>Bacteria</taxon>
        <taxon>Bacillati</taxon>
        <taxon>Bacillota</taxon>
        <taxon>Bacilli</taxon>
        <taxon>Bacillales</taxon>
        <taxon>Paenibacillaceae</taxon>
        <taxon>Paenibacillus</taxon>
    </lineage>
</organism>
<dbReference type="Pfam" id="PF13365">
    <property type="entry name" value="Trypsin_2"/>
    <property type="match status" value="1"/>
</dbReference>
<feature type="compositionally biased region" description="Basic and acidic residues" evidence="4">
    <location>
        <begin position="1"/>
        <end position="54"/>
    </location>
</feature>
<dbReference type="SUPFAM" id="SSF50156">
    <property type="entry name" value="PDZ domain-like"/>
    <property type="match status" value="1"/>
</dbReference>
<dbReference type="Proteomes" id="UP000621560">
    <property type="component" value="Unassembled WGS sequence"/>
</dbReference>
<dbReference type="PANTHER" id="PTHR43343:SF3">
    <property type="entry name" value="PROTEASE DO-LIKE 8, CHLOROPLASTIC"/>
    <property type="match status" value="1"/>
</dbReference>
<feature type="transmembrane region" description="Helical" evidence="5">
    <location>
        <begin position="139"/>
        <end position="158"/>
    </location>
</feature>
<keyword evidence="5" id="KW-0472">Membrane</keyword>
<dbReference type="SUPFAM" id="SSF50494">
    <property type="entry name" value="Trypsin-like serine proteases"/>
    <property type="match status" value="1"/>
</dbReference>
<dbReference type="PANTHER" id="PTHR43343">
    <property type="entry name" value="PEPTIDASE S12"/>
    <property type="match status" value="1"/>
</dbReference>
<evidence type="ECO:0000256" key="5">
    <source>
        <dbReference type="SAM" id="Phobius"/>
    </source>
</evidence>
<gene>
    <name evidence="7" type="ORF">IDH44_11195</name>
</gene>
<keyword evidence="8" id="KW-1185">Reference proteome</keyword>
<keyword evidence="2" id="KW-0378">Hydrolase</keyword>
<evidence type="ECO:0000256" key="1">
    <source>
        <dbReference type="ARBA" id="ARBA00022670"/>
    </source>
</evidence>
<evidence type="ECO:0000313" key="8">
    <source>
        <dbReference type="Proteomes" id="UP000621560"/>
    </source>
</evidence>
<dbReference type="InterPro" id="IPR001940">
    <property type="entry name" value="Peptidase_S1C"/>
</dbReference>
<dbReference type="Pfam" id="PF13180">
    <property type="entry name" value="PDZ_2"/>
    <property type="match status" value="1"/>
</dbReference>
<evidence type="ECO:0000313" key="7">
    <source>
        <dbReference type="EMBL" id="MBD2845757.1"/>
    </source>
</evidence>
<feature type="domain" description="PDZ" evidence="6">
    <location>
        <begin position="449"/>
        <end position="509"/>
    </location>
</feature>
<protein>
    <submittedName>
        <fullName evidence="7">Trypsin-like peptidase domain-containing protein</fullName>
    </submittedName>
</protein>
<dbReference type="RefSeq" id="WP_190917631.1">
    <property type="nucleotide sequence ID" value="NZ_JACXIZ010000017.1"/>
</dbReference>
<dbReference type="AlphaFoldDB" id="A0A927BS37"/>
<dbReference type="PRINTS" id="PR00834">
    <property type="entry name" value="PROTEASES2C"/>
</dbReference>
<evidence type="ECO:0000256" key="2">
    <source>
        <dbReference type="ARBA" id="ARBA00022801"/>
    </source>
</evidence>
<reference evidence="7" key="1">
    <citation type="submission" date="2020-09" db="EMBL/GenBank/DDBJ databases">
        <title>A novel bacterium of genus Paenibacillus, isolated from South China Sea.</title>
        <authorList>
            <person name="Huang H."/>
            <person name="Mo K."/>
            <person name="Hu Y."/>
        </authorList>
    </citation>
    <scope>NUCLEOTIDE SEQUENCE</scope>
    <source>
        <strain evidence="7">IB182496</strain>
    </source>
</reference>
<name>A0A927BS37_9BACL</name>
<dbReference type="SMART" id="SM00228">
    <property type="entry name" value="PDZ"/>
    <property type="match status" value="1"/>
</dbReference>
<dbReference type="InterPro" id="IPR051201">
    <property type="entry name" value="Chloro_Bact_Ser_Proteases"/>
</dbReference>
<keyword evidence="1" id="KW-0645">Protease</keyword>
<accession>A0A927BS37</accession>
<evidence type="ECO:0000256" key="3">
    <source>
        <dbReference type="ARBA" id="ARBA00022825"/>
    </source>
</evidence>
<dbReference type="EMBL" id="JACXIZ010000017">
    <property type="protein sequence ID" value="MBD2845757.1"/>
    <property type="molecule type" value="Genomic_DNA"/>
</dbReference>
<keyword evidence="5" id="KW-0812">Transmembrane</keyword>
<proteinExistence type="predicted"/>
<dbReference type="GO" id="GO:0006508">
    <property type="term" value="P:proteolysis"/>
    <property type="evidence" value="ECO:0007669"/>
    <property type="project" value="UniProtKB-KW"/>
</dbReference>
<dbReference type="GO" id="GO:0004252">
    <property type="term" value="F:serine-type endopeptidase activity"/>
    <property type="evidence" value="ECO:0007669"/>
    <property type="project" value="InterPro"/>
</dbReference>
<evidence type="ECO:0000259" key="6">
    <source>
        <dbReference type="PROSITE" id="PS50106"/>
    </source>
</evidence>
<dbReference type="InterPro" id="IPR009003">
    <property type="entry name" value="Peptidase_S1_PA"/>
</dbReference>
<dbReference type="InterPro" id="IPR001478">
    <property type="entry name" value="PDZ"/>
</dbReference>